<evidence type="ECO:0000256" key="5">
    <source>
        <dbReference type="PROSITE-ProRule" id="PRU01240"/>
    </source>
</evidence>
<keyword evidence="4" id="KW-0720">Serine protease</keyword>
<organism evidence="8 9">
    <name type="scientific">Acanthopleuribacter pedis</name>
    <dbReference type="NCBI Taxonomy" id="442870"/>
    <lineage>
        <taxon>Bacteria</taxon>
        <taxon>Pseudomonadati</taxon>
        <taxon>Acidobacteriota</taxon>
        <taxon>Holophagae</taxon>
        <taxon>Acanthopleuribacterales</taxon>
        <taxon>Acanthopleuribacteraceae</taxon>
        <taxon>Acanthopleuribacter</taxon>
    </lineage>
</organism>
<sequence>MSPIDSLTTLIQKHLLQSLKKTALWVGLGAGSLFAGPLPPPFPAPAETPTHQSETTTHETQSWILILAGEPLAASGSRMTARGAVAGKRDLTHQKQQLQNIRDQFLASANAGRSSHNKSAADAMQAQRTFENLIHGVVLHGNRADADRWAQHELVQGVYPNRRLQLQPIEQGTSSLTRAKAAAHGYDGSGQVIAILDSGIDYTHPDLGGGFGPGYKVIGGYEFIDNDTDPMDEHYHGTHVAGIAAADGDIQGIAPKAKLLAYRVLDATGSARMRP</sequence>
<dbReference type="PROSITE" id="PS51892">
    <property type="entry name" value="SUBTILASE"/>
    <property type="match status" value="1"/>
</dbReference>
<dbReference type="RefSeq" id="WP_207859301.1">
    <property type="nucleotide sequence ID" value="NZ_JAFREP010000011.1"/>
</dbReference>
<dbReference type="PROSITE" id="PS00137">
    <property type="entry name" value="SUBTILASE_HIS"/>
    <property type="match status" value="1"/>
</dbReference>
<evidence type="ECO:0000256" key="4">
    <source>
        <dbReference type="ARBA" id="ARBA00022825"/>
    </source>
</evidence>
<keyword evidence="2" id="KW-0645">Protease</keyword>
<dbReference type="Pfam" id="PF00082">
    <property type="entry name" value="Peptidase_S8"/>
    <property type="match status" value="1"/>
</dbReference>
<dbReference type="GO" id="GO:0006508">
    <property type="term" value="P:proteolysis"/>
    <property type="evidence" value="ECO:0007669"/>
    <property type="project" value="UniProtKB-KW"/>
</dbReference>
<dbReference type="AlphaFoldDB" id="A0A8J7Q857"/>
<reference evidence="8" key="1">
    <citation type="submission" date="2021-03" db="EMBL/GenBank/DDBJ databases">
        <authorList>
            <person name="Wang G."/>
        </authorList>
    </citation>
    <scope>NUCLEOTIDE SEQUENCE</scope>
    <source>
        <strain evidence="8">KCTC 12899</strain>
    </source>
</reference>
<evidence type="ECO:0000313" key="9">
    <source>
        <dbReference type="Proteomes" id="UP000664417"/>
    </source>
</evidence>
<dbReference type="PANTHER" id="PTHR43399:SF4">
    <property type="entry name" value="CELL WALL-ASSOCIATED PROTEASE"/>
    <property type="match status" value="1"/>
</dbReference>
<evidence type="ECO:0000256" key="3">
    <source>
        <dbReference type="ARBA" id="ARBA00022801"/>
    </source>
</evidence>
<dbReference type="GO" id="GO:0004252">
    <property type="term" value="F:serine-type endopeptidase activity"/>
    <property type="evidence" value="ECO:0007669"/>
    <property type="project" value="InterPro"/>
</dbReference>
<keyword evidence="9" id="KW-1185">Reference proteome</keyword>
<dbReference type="Gene3D" id="3.40.50.200">
    <property type="entry name" value="Peptidase S8/S53 domain"/>
    <property type="match status" value="1"/>
</dbReference>
<evidence type="ECO:0000259" key="7">
    <source>
        <dbReference type="Pfam" id="PF00082"/>
    </source>
</evidence>
<evidence type="ECO:0000313" key="8">
    <source>
        <dbReference type="EMBL" id="MBO1319452.1"/>
    </source>
</evidence>
<comment type="caution">
    <text evidence="5">Lacks conserved residue(s) required for the propagation of feature annotation.</text>
</comment>
<dbReference type="PRINTS" id="PR00723">
    <property type="entry name" value="SUBTILISIN"/>
</dbReference>
<name>A0A8J7Q857_9BACT</name>
<evidence type="ECO:0000256" key="1">
    <source>
        <dbReference type="ARBA" id="ARBA00011073"/>
    </source>
</evidence>
<dbReference type="InterPro" id="IPR015500">
    <property type="entry name" value="Peptidase_S8_subtilisin-rel"/>
</dbReference>
<proteinExistence type="inferred from homology"/>
<accession>A0A8J7Q857</accession>
<comment type="caution">
    <text evidence="8">The sequence shown here is derived from an EMBL/GenBank/DDBJ whole genome shotgun (WGS) entry which is preliminary data.</text>
</comment>
<evidence type="ECO:0000256" key="6">
    <source>
        <dbReference type="SAM" id="MobiDB-lite"/>
    </source>
</evidence>
<dbReference type="InterPro" id="IPR022398">
    <property type="entry name" value="Peptidase_S8_His-AS"/>
</dbReference>
<gene>
    <name evidence="8" type="ORF">J3U88_13340</name>
</gene>
<dbReference type="InterPro" id="IPR051048">
    <property type="entry name" value="Peptidase_S8/S53_subtilisin"/>
</dbReference>
<dbReference type="InterPro" id="IPR023827">
    <property type="entry name" value="Peptidase_S8_Asp-AS"/>
</dbReference>
<comment type="similarity">
    <text evidence="1 5">Belongs to the peptidase S8 family.</text>
</comment>
<dbReference type="InterPro" id="IPR036852">
    <property type="entry name" value="Peptidase_S8/S53_dom_sf"/>
</dbReference>
<dbReference type="SUPFAM" id="SSF52743">
    <property type="entry name" value="Subtilisin-like"/>
    <property type="match status" value="1"/>
</dbReference>
<dbReference type="PROSITE" id="PS00136">
    <property type="entry name" value="SUBTILASE_ASP"/>
    <property type="match status" value="1"/>
</dbReference>
<dbReference type="Proteomes" id="UP000664417">
    <property type="component" value="Unassembled WGS sequence"/>
</dbReference>
<protein>
    <submittedName>
        <fullName evidence="8">S8 family serine peptidase</fullName>
    </submittedName>
</protein>
<feature type="region of interest" description="Disordered" evidence="6">
    <location>
        <begin position="39"/>
        <end position="58"/>
    </location>
</feature>
<feature type="domain" description="Peptidase S8/S53" evidence="7">
    <location>
        <begin position="188"/>
        <end position="268"/>
    </location>
</feature>
<keyword evidence="3" id="KW-0378">Hydrolase</keyword>
<evidence type="ECO:0000256" key="2">
    <source>
        <dbReference type="ARBA" id="ARBA00022670"/>
    </source>
</evidence>
<dbReference type="EMBL" id="JAFREP010000011">
    <property type="protein sequence ID" value="MBO1319452.1"/>
    <property type="molecule type" value="Genomic_DNA"/>
</dbReference>
<dbReference type="PANTHER" id="PTHR43399">
    <property type="entry name" value="SUBTILISIN-RELATED"/>
    <property type="match status" value="1"/>
</dbReference>
<dbReference type="InterPro" id="IPR000209">
    <property type="entry name" value="Peptidase_S8/S53_dom"/>
</dbReference>